<feature type="transmembrane region" description="Helical" evidence="10">
    <location>
        <begin position="282"/>
        <end position="305"/>
    </location>
</feature>
<sequence length="522" mass="60886">MIKIFTFLFMIILNLILTILLCLGKEIFMEISTFSIFSSFSWSWTWKIDLNSMIFSFIVLWVSSTIYFFSLSYMNHDREKLKFFTILFLFIFSMYILIFSFSLSSLLIGWDGLGVTSFLLIFYYHSLKSINSSLITLLINRLGDLFMIFSIGTSLIYFSWNFVFWDSTNYMLLLMIFAFFTKSAQIPFSFWLPKAMAAPTPVSSLVHSSTLVTAGAYTLFRLPFQIWENMSNLVFFFSSLTLLVSSIMAFSSFDCKEIVAFSTMSHMSLIFMTLSLNLHDLAFFHLCSHALFKSLLFMCVGNLIFHEAGWQDIRKLNYNSVNPLTSVSGLISLISMSGLPFMCGFYSKDAIFETISDCNTMNIFIISSLLTMSYSIRLLAYMINNYFTCTQVKKITLMNFMIYAQSFIVTVSGSMFFWWINPPFFVYPMMILKIFMIFFLISGLIAGLMKTMFFKYIIKIYHLWFKMIYEINFIFIKSKLIFNLEKGWLKSLISLLEFKYKVTMFSVLAFNVLLLFVLNFFS</sequence>
<keyword evidence="6" id="KW-0249">Electron transport</keyword>
<dbReference type="InterPro" id="IPR001516">
    <property type="entry name" value="Proton_antipo_N"/>
</dbReference>
<feature type="transmembrane region" description="Helical" evidence="10">
    <location>
        <begin position="230"/>
        <end position="251"/>
    </location>
</feature>
<dbReference type="GO" id="GO:0016020">
    <property type="term" value="C:membrane"/>
    <property type="evidence" value="ECO:0007669"/>
    <property type="project" value="UniProtKB-SubCell"/>
</dbReference>
<keyword evidence="8 10" id="KW-0472">Membrane</keyword>
<dbReference type="InterPro" id="IPR001750">
    <property type="entry name" value="ND/Mrp_TM"/>
</dbReference>
<keyword evidence="10 13" id="KW-0496">Mitochondrion</keyword>
<feature type="transmembrane region" description="Helical" evidence="10">
    <location>
        <begin position="81"/>
        <end position="101"/>
    </location>
</feature>
<dbReference type="GO" id="GO:0008137">
    <property type="term" value="F:NADH dehydrogenase (ubiquinone) activity"/>
    <property type="evidence" value="ECO:0007669"/>
    <property type="project" value="UniProtKB-EC"/>
</dbReference>
<feature type="transmembrane region" description="Helical" evidence="10">
    <location>
        <begin position="48"/>
        <end position="69"/>
    </location>
</feature>
<feature type="transmembrane region" description="Helical" evidence="10">
    <location>
        <begin position="502"/>
        <end position="521"/>
    </location>
</feature>
<accession>A0A0F6RA72</accession>
<evidence type="ECO:0000256" key="5">
    <source>
        <dbReference type="ARBA" id="ARBA00022692"/>
    </source>
</evidence>
<keyword evidence="10" id="KW-0520">NAD</keyword>
<dbReference type="GO" id="GO:0042773">
    <property type="term" value="P:ATP synthesis coupled electron transport"/>
    <property type="evidence" value="ECO:0007669"/>
    <property type="project" value="InterPro"/>
</dbReference>
<feature type="transmembrane region" description="Helical" evidence="10">
    <location>
        <begin position="400"/>
        <end position="420"/>
    </location>
</feature>
<dbReference type="Pfam" id="PF00662">
    <property type="entry name" value="Proton_antipo_N"/>
    <property type="match status" value="1"/>
</dbReference>
<keyword evidence="7 10" id="KW-1133">Transmembrane helix</keyword>
<reference evidence="13" key="1">
    <citation type="journal article" date="2015" name="Proc. Natl. Acad. Sci. U.S.A.">
        <title>Maternal transmission, sex ratio distortion, and mitochondria.</title>
        <authorList>
            <person name="Perlman S.J."/>
            <person name="Hodson C.N."/>
            <person name="Hamilton P.T."/>
            <person name="Opit G.P."/>
            <person name="Gowen B.E."/>
        </authorList>
    </citation>
    <scope>NUCLEOTIDE SEQUENCE</scope>
    <source>
        <strain evidence="13">Arizona</strain>
    </source>
</reference>
<feature type="transmembrane region" description="Helical" evidence="10">
    <location>
        <begin position="461"/>
        <end position="482"/>
    </location>
</feature>
<dbReference type="AlphaFoldDB" id="A0A0F6RA72"/>
<evidence type="ECO:0000313" key="13">
    <source>
        <dbReference type="EMBL" id="AKE49633.1"/>
    </source>
</evidence>
<comment type="function">
    <text evidence="1">Core subunit of the mitochondrial membrane respiratory chain NADH dehydrogenase (Complex I) that is believed to belong to the minimal assembly required for catalysis. Complex I functions in the transfer of electrons from NADH to the respiratory chain. The immediate electron acceptor for the enzyme is believed to be ubiquinone.</text>
</comment>
<comment type="function">
    <text evidence="10">Core subunit of the mitochondrial membrane respiratory chain NADH dehydrogenase (Complex I) which catalyzes electron transfer from NADH through the respiratory chain, using ubiquinone as an electron acceptor. Essential for the catalytic activity and assembly of complex I.</text>
</comment>
<keyword evidence="10" id="KW-0813">Transport</keyword>
<protein>
    <recommendedName>
        <fullName evidence="4 10">NADH-ubiquinone oxidoreductase chain 5</fullName>
        <ecNumber evidence="3 10">7.1.1.2</ecNumber>
    </recommendedName>
</protein>
<evidence type="ECO:0000256" key="1">
    <source>
        <dbReference type="ARBA" id="ARBA00003257"/>
    </source>
</evidence>
<dbReference type="InterPro" id="IPR003945">
    <property type="entry name" value="NU5C-like"/>
</dbReference>
<evidence type="ECO:0000256" key="4">
    <source>
        <dbReference type="ARBA" id="ARBA00021096"/>
    </source>
</evidence>
<feature type="transmembrane region" description="Helical" evidence="10">
    <location>
        <begin position="7"/>
        <end position="28"/>
    </location>
</feature>
<feature type="transmembrane region" description="Helical" evidence="10">
    <location>
        <begin position="204"/>
        <end position="224"/>
    </location>
</feature>
<evidence type="ECO:0000256" key="10">
    <source>
        <dbReference type="RuleBase" id="RU003404"/>
    </source>
</evidence>
<feature type="transmembrane region" description="Helical" evidence="10">
    <location>
        <begin position="426"/>
        <end position="449"/>
    </location>
</feature>
<evidence type="ECO:0000256" key="7">
    <source>
        <dbReference type="ARBA" id="ARBA00022989"/>
    </source>
</evidence>
<dbReference type="GO" id="GO:0015990">
    <property type="term" value="P:electron transport coupled proton transport"/>
    <property type="evidence" value="ECO:0007669"/>
    <property type="project" value="TreeGrafter"/>
</dbReference>
<dbReference type="PANTHER" id="PTHR42829:SF2">
    <property type="entry name" value="NADH-UBIQUINONE OXIDOREDUCTASE CHAIN 5"/>
    <property type="match status" value="1"/>
</dbReference>
<feature type="domain" description="NADH-Ubiquinone oxidoreductase (complex I) chain 5 N-terminal" evidence="12">
    <location>
        <begin position="37"/>
        <end position="84"/>
    </location>
</feature>
<feature type="domain" description="NADH:quinone oxidoreductase/Mrp antiporter transmembrane" evidence="11">
    <location>
        <begin position="102"/>
        <end position="371"/>
    </location>
</feature>
<dbReference type="PRINTS" id="PR01434">
    <property type="entry name" value="NADHDHGNASE5"/>
</dbReference>
<evidence type="ECO:0000259" key="12">
    <source>
        <dbReference type="Pfam" id="PF00662"/>
    </source>
</evidence>
<feature type="transmembrane region" description="Helical" evidence="10">
    <location>
        <begin position="170"/>
        <end position="192"/>
    </location>
</feature>
<evidence type="ECO:0000259" key="11">
    <source>
        <dbReference type="Pfam" id="PF00361"/>
    </source>
</evidence>
<feature type="transmembrane region" description="Helical" evidence="10">
    <location>
        <begin position="359"/>
        <end position="380"/>
    </location>
</feature>
<gene>
    <name evidence="13" type="primary">ND5</name>
</gene>
<evidence type="ECO:0000256" key="2">
    <source>
        <dbReference type="ARBA" id="ARBA00004141"/>
    </source>
</evidence>
<comment type="catalytic activity">
    <reaction evidence="9 10">
        <text>a ubiquinone + NADH + 5 H(+)(in) = a ubiquinol + NAD(+) + 4 H(+)(out)</text>
        <dbReference type="Rhea" id="RHEA:29091"/>
        <dbReference type="Rhea" id="RHEA-COMP:9565"/>
        <dbReference type="Rhea" id="RHEA-COMP:9566"/>
        <dbReference type="ChEBI" id="CHEBI:15378"/>
        <dbReference type="ChEBI" id="CHEBI:16389"/>
        <dbReference type="ChEBI" id="CHEBI:17976"/>
        <dbReference type="ChEBI" id="CHEBI:57540"/>
        <dbReference type="ChEBI" id="CHEBI:57945"/>
        <dbReference type="EC" id="7.1.1.2"/>
    </reaction>
</comment>
<proteinExistence type="inferred from homology"/>
<comment type="subcellular location">
    <subcellularLocation>
        <location evidence="2">Membrane</location>
        <topology evidence="2">Multi-pass membrane protein</topology>
    </subcellularLocation>
</comment>
<keyword evidence="5 10" id="KW-0812">Transmembrane</keyword>
<geneLocation type="mitochondrion" evidence="13"/>
<evidence type="ECO:0000256" key="8">
    <source>
        <dbReference type="ARBA" id="ARBA00023136"/>
    </source>
</evidence>
<feature type="transmembrane region" description="Helical" evidence="10">
    <location>
        <begin position="145"/>
        <end position="164"/>
    </location>
</feature>
<dbReference type="EMBL" id="KP671845">
    <property type="protein sequence ID" value="AKE49633.1"/>
    <property type="molecule type" value="Genomic_DNA"/>
</dbReference>
<dbReference type="PANTHER" id="PTHR42829">
    <property type="entry name" value="NADH-UBIQUINONE OXIDOREDUCTASE CHAIN 5"/>
    <property type="match status" value="1"/>
</dbReference>
<evidence type="ECO:0000256" key="3">
    <source>
        <dbReference type="ARBA" id="ARBA00012944"/>
    </source>
</evidence>
<dbReference type="Pfam" id="PF00361">
    <property type="entry name" value="Proton_antipo_M"/>
    <property type="match status" value="1"/>
</dbReference>
<evidence type="ECO:0000256" key="6">
    <source>
        <dbReference type="ARBA" id="ARBA00022982"/>
    </source>
</evidence>
<organism evidence="13">
    <name type="scientific">Liposcelis nr. bostrychophila AZ</name>
    <dbReference type="NCBI Taxonomy" id="1643344"/>
    <lineage>
        <taxon>Eukaryota</taxon>
        <taxon>Metazoa</taxon>
        <taxon>Ecdysozoa</taxon>
        <taxon>Arthropoda</taxon>
        <taxon>Hexapoda</taxon>
        <taxon>Insecta</taxon>
        <taxon>Pterygota</taxon>
        <taxon>Neoptera</taxon>
        <taxon>Paraneoptera</taxon>
        <taxon>Psocodea</taxon>
        <taxon>Troctomorpha</taxon>
        <taxon>Liposcelidetae</taxon>
        <taxon>Liposcelididae</taxon>
        <taxon>Liposcelis</taxon>
    </lineage>
</organism>
<keyword evidence="10" id="KW-0830">Ubiquinone</keyword>
<comment type="similarity">
    <text evidence="10">Belongs to the complex I subunit 5 family.</text>
</comment>
<evidence type="ECO:0000256" key="9">
    <source>
        <dbReference type="ARBA" id="ARBA00049551"/>
    </source>
</evidence>
<dbReference type="EC" id="7.1.1.2" evidence="3 10"/>
<feature type="transmembrane region" description="Helical" evidence="10">
    <location>
        <begin position="326"/>
        <end position="347"/>
    </location>
</feature>
<dbReference type="GO" id="GO:0003954">
    <property type="term" value="F:NADH dehydrogenase activity"/>
    <property type="evidence" value="ECO:0007669"/>
    <property type="project" value="TreeGrafter"/>
</dbReference>
<name>A0A0F6RA72_9NEOP</name>